<evidence type="ECO:0000256" key="1">
    <source>
        <dbReference type="SAM" id="MobiDB-lite"/>
    </source>
</evidence>
<feature type="region of interest" description="Disordered" evidence="1">
    <location>
        <begin position="666"/>
        <end position="736"/>
    </location>
</feature>
<gene>
    <name evidence="4 5" type="primary">LOC102209311</name>
</gene>
<accession>A0A9Y3RRG9</accession>
<dbReference type="InterPro" id="IPR029400">
    <property type="entry name" value="TINF2_N"/>
</dbReference>
<protein>
    <submittedName>
        <fullName evidence="4 5">Uncharacterized protein LOC102209311</fullName>
    </submittedName>
</protein>
<dbReference type="Proteomes" id="UP000695023">
    <property type="component" value="Unplaced"/>
</dbReference>
<organism evidence="3 5">
    <name type="scientific">Pundamilia nyererei</name>
    <dbReference type="NCBI Taxonomy" id="303518"/>
    <lineage>
        <taxon>Eukaryota</taxon>
        <taxon>Metazoa</taxon>
        <taxon>Chordata</taxon>
        <taxon>Craniata</taxon>
        <taxon>Vertebrata</taxon>
        <taxon>Euteleostomi</taxon>
        <taxon>Actinopterygii</taxon>
        <taxon>Neopterygii</taxon>
        <taxon>Teleostei</taxon>
        <taxon>Neoteleostei</taxon>
        <taxon>Acanthomorphata</taxon>
        <taxon>Ovalentaria</taxon>
        <taxon>Cichlomorphae</taxon>
        <taxon>Cichliformes</taxon>
        <taxon>Cichlidae</taxon>
        <taxon>African cichlids</taxon>
        <taxon>Pseudocrenilabrinae</taxon>
        <taxon>Haplochromini</taxon>
        <taxon>Pundamilia</taxon>
    </lineage>
</organism>
<feature type="compositionally biased region" description="Pro residues" evidence="1">
    <location>
        <begin position="394"/>
        <end position="405"/>
    </location>
</feature>
<feature type="region of interest" description="Disordered" evidence="1">
    <location>
        <begin position="590"/>
        <end position="632"/>
    </location>
</feature>
<feature type="compositionally biased region" description="Basic and acidic residues" evidence="1">
    <location>
        <begin position="280"/>
        <end position="290"/>
    </location>
</feature>
<dbReference type="RefSeq" id="XP_005748334.1">
    <property type="nucleotide sequence ID" value="XM_005748277.2"/>
</dbReference>
<evidence type="ECO:0000313" key="4">
    <source>
        <dbReference type="RefSeq" id="XP_005748334.1"/>
    </source>
</evidence>
<dbReference type="GeneID" id="102209311"/>
<feature type="compositionally biased region" description="Polar residues" evidence="1">
    <location>
        <begin position="540"/>
        <end position="554"/>
    </location>
</feature>
<feature type="compositionally biased region" description="Low complexity" evidence="1">
    <location>
        <begin position="367"/>
        <end position="393"/>
    </location>
</feature>
<feature type="compositionally biased region" description="Basic and acidic residues" evidence="1">
    <location>
        <begin position="691"/>
        <end position="703"/>
    </location>
</feature>
<name>A0A9Y3RRG9_9CICH</name>
<reference evidence="4 5" key="1">
    <citation type="submission" date="2025-04" db="UniProtKB">
        <authorList>
            <consortium name="RefSeq"/>
        </authorList>
    </citation>
    <scope>IDENTIFICATION</scope>
</reference>
<feature type="region of interest" description="Disordered" evidence="1">
    <location>
        <begin position="367"/>
        <end position="435"/>
    </location>
</feature>
<dbReference type="Pfam" id="PF14973">
    <property type="entry name" value="TINF2_N"/>
    <property type="match status" value="1"/>
</dbReference>
<proteinExistence type="predicted"/>
<evidence type="ECO:0000259" key="2">
    <source>
        <dbReference type="Pfam" id="PF14973"/>
    </source>
</evidence>
<dbReference type="RefSeq" id="XP_005748335.1">
    <property type="nucleotide sequence ID" value="XM_005748278.1"/>
</dbReference>
<feature type="compositionally biased region" description="Polar residues" evidence="1">
    <location>
        <begin position="506"/>
        <end position="517"/>
    </location>
</feature>
<evidence type="ECO:0000313" key="5">
    <source>
        <dbReference type="RefSeq" id="XP_005748335.1"/>
    </source>
</evidence>
<feature type="compositionally biased region" description="Basic residues" evidence="1">
    <location>
        <begin position="593"/>
        <end position="608"/>
    </location>
</feature>
<feature type="region of interest" description="Disordered" evidence="1">
    <location>
        <begin position="538"/>
        <end position="571"/>
    </location>
</feature>
<feature type="region of interest" description="Disordered" evidence="1">
    <location>
        <begin position="484"/>
        <end position="524"/>
    </location>
</feature>
<feature type="compositionally biased region" description="Polar residues" evidence="1">
    <location>
        <begin position="609"/>
        <end position="625"/>
    </location>
</feature>
<feature type="domain" description="TERF1-interacting nuclear factor 2 N-terminal" evidence="2">
    <location>
        <begin position="67"/>
        <end position="208"/>
    </location>
</feature>
<evidence type="ECO:0000313" key="3">
    <source>
        <dbReference type="Proteomes" id="UP000695023"/>
    </source>
</evidence>
<keyword evidence="3" id="KW-1185">Reference proteome</keyword>
<dbReference type="CDD" id="cd11657">
    <property type="entry name" value="TIN2_N"/>
    <property type="match status" value="1"/>
</dbReference>
<feature type="region of interest" description="Disordered" evidence="1">
    <location>
        <begin position="271"/>
        <end position="340"/>
    </location>
</feature>
<feature type="compositionally biased region" description="Basic and acidic residues" evidence="1">
    <location>
        <begin position="722"/>
        <end position="731"/>
    </location>
</feature>
<feature type="compositionally biased region" description="Basic and acidic residues" evidence="1">
    <location>
        <begin position="299"/>
        <end position="321"/>
    </location>
</feature>
<sequence>MDGGELRAGRMQSFSKLPVWIIEHVWTHKMMDIQQVLDLSSWPDVDSQPLSLEDSWRLRVVSAQVYSIIKSRDLEHFERVIGFLETTYRLLPRLVPAIKHMKIMFGLKTMVIMWMLKEGRGMVDTVSKIGQFFPSKLPEYQDQCSQREMFLMRKNHLDFRTLAQTLAMDKDKLEHYIKNDMDEQYGERYAQKVEDRLLHYLHELDAVLQGDTYIDKILKKQSPVTEEEKLLLEVISSDSTTIAATLKKLLHCDAASCRQSSISRSPQLFKSALSQTNPDVHPEEAPRDVSEDGFSFSDRSSDVRGHQQPEEEDEVNKRADEEGSQGSSTSVQEAAPTPQFCSKHQRWVKSILRGCSEELLLQPNVSSSPLLFPSSSSTSSSQDLTPSDLIPCPSDQPPSQTPSPPRAAVQASRTAKPKYRRSSGSLGSSGDTSQAQILPQASSARGSPLPALLSPVVRLMNIGSFGTSCKHQQASPKQLLLAAPSSSEMLSSPHHHTSGNVKDKNSSSPSAWCQTPTEQRKLRRVCSTNRHKEDLEAFAQTPQQLVQDPSTSQMGVPATASDISVSGPPQKGAQSESLFYACAANQITPSSKSSKKVVPRSSLRHRQPQKNSRPRSGTAQRSSSDAGRDKTSRDLRAQLRLSLPSQGVLLHSKLLQPYVSLTRLSSEQCHLSTRRKASAGQEEPVEQGSDGEERRKQEEKDSSFDVNALYSTDSSSSDGEESPDRDPDYRPHIKKKRLLLEYENARVLSHGDSS</sequence>
<dbReference type="AlphaFoldDB" id="A0A9Y3RRG9"/>